<reference evidence="2" key="1">
    <citation type="journal article" date="2020" name="Fungal Divers.">
        <title>Resolving the Mortierellaceae phylogeny through synthesis of multi-gene phylogenetics and phylogenomics.</title>
        <authorList>
            <person name="Vandepol N."/>
            <person name="Liber J."/>
            <person name="Desiro A."/>
            <person name="Na H."/>
            <person name="Kennedy M."/>
            <person name="Barry K."/>
            <person name="Grigoriev I.V."/>
            <person name="Miller A.N."/>
            <person name="O'Donnell K."/>
            <person name="Stajich J.E."/>
            <person name="Bonito G."/>
        </authorList>
    </citation>
    <scope>NUCLEOTIDE SEQUENCE</scope>
    <source>
        <strain evidence="2">KOD948</strain>
    </source>
</reference>
<gene>
    <name evidence="2" type="ORF">BG011_004142</name>
</gene>
<sequence length="176" mass="19611">MTHPSNIVRSTFYLSAATSSAVYLICISSMMMAELQNGIYMIERDQQGLLSTNGVELYSPAVLHPLGFSDHQKWEVINKPNGTVHFKVPGKSLYLSNLGDDKAVQFGQPVRLEETESSWQLLSAEDNDAFMIQTPMNHFSPPLVLDIGQASIFPAPLNLMPLSGPQQSWIFRRVVE</sequence>
<proteinExistence type="predicted"/>
<name>A0A9P6Q2M4_9FUNG</name>
<keyword evidence="1" id="KW-0472">Membrane</keyword>
<dbReference type="OrthoDB" id="10432658at2759"/>
<keyword evidence="1" id="KW-1133">Transmembrane helix</keyword>
<dbReference type="Gene3D" id="2.80.10.50">
    <property type="match status" value="1"/>
</dbReference>
<feature type="transmembrane region" description="Helical" evidence="1">
    <location>
        <begin position="12"/>
        <end position="33"/>
    </location>
</feature>
<dbReference type="EMBL" id="JAAAJA010000270">
    <property type="protein sequence ID" value="KAG0257158.1"/>
    <property type="molecule type" value="Genomic_DNA"/>
</dbReference>
<dbReference type="AlphaFoldDB" id="A0A9P6Q2M4"/>
<evidence type="ECO:0000256" key="1">
    <source>
        <dbReference type="SAM" id="Phobius"/>
    </source>
</evidence>
<protein>
    <submittedName>
        <fullName evidence="2">Uncharacterized protein</fullName>
    </submittedName>
</protein>
<comment type="caution">
    <text evidence="2">The sequence shown here is derived from an EMBL/GenBank/DDBJ whole genome shotgun (WGS) entry which is preliminary data.</text>
</comment>
<organism evidence="2 3">
    <name type="scientific">Mortierella polycephala</name>
    <dbReference type="NCBI Taxonomy" id="41804"/>
    <lineage>
        <taxon>Eukaryota</taxon>
        <taxon>Fungi</taxon>
        <taxon>Fungi incertae sedis</taxon>
        <taxon>Mucoromycota</taxon>
        <taxon>Mortierellomycotina</taxon>
        <taxon>Mortierellomycetes</taxon>
        <taxon>Mortierellales</taxon>
        <taxon>Mortierellaceae</taxon>
        <taxon>Mortierella</taxon>
    </lineage>
</organism>
<dbReference type="Proteomes" id="UP000726737">
    <property type="component" value="Unassembled WGS sequence"/>
</dbReference>
<keyword evidence="1" id="KW-0812">Transmembrane</keyword>
<evidence type="ECO:0000313" key="3">
    <source>
        <dbReference type="Proteomes" id="UP000726737"/>
    </source>
</evidence>
<accession>A0A9P6Q2M4</accession>
<keyword evidence="3" id="KW-1185">Reference proteome</keyword>
<evidence type="ECO:0000313" key="2">
    <source>
        <dbReference type="EMBL" id="KAG0257158.1"/>
    </source>
</evidence>